<reference evidence="3" key="1">
    <citation type="submission" date="2020-02" db="EMBL/GenBank/DDBJ databases">
        <authorList>
            <person name="Scholz U."/>
            <person name="Mascher M."/>
            <person name="Fiebig A."/>
        </authorList>
    </citation>
    <scope>NUCLEOTIDE SEQUENCE</scope>
</reference>
<gene>
    <name evidence="2" type="ORF">SI7747_06008692</name>
    <name evidence="3" type="ORF">SI8410_06009361</name>
</gene>
<accession>A0A7I8KN24</accession>
<dbReference type="PANTHER" id="PTHR36308">
    <property type="entry name" value="DENTIN SIALOPHOSPHOPROTEIN-RELATED"/>
    <property type="match status" value="1"/>
</dbReference>
<feature type="compositionally biased region" description="Polar residues" evidence="1">
    <location>
        <begin position="345"/>
        <end position="367"/>
    </location>
</feature>
<dbReference type="EMBL" id="LR746269">
    <property type="protein sequence ID" value="CAA7398696.1"/>
    <property type="molecule type" value="Genomic_DNA"/>
</dbReference>
<dbReference type="Proteomes" id="UP000663760">
    <property type="component" value="Chromosome 6"/>
</dbReference>
<feature type="compositionally biased region" description="Polar residues" evidence="1">
    <location>
        <begin position="320"/>
        <end position="336"/>
    </location>
</feature>
<evidence type="ECO:0000313" key="3">
    <source>
        <dbReference type="EMBL" id="CAA7398696.1"/>
    </source>
</evidence>
<dbReference type="AlphaFoldDB" id="A0A7I8KN24"/>
<name>A0A7I8KN24_SPIIN</name>
<evidence type="ECO:0000256" key="1">
    <source>
        <dbReference type="SAM" id="MobiDB-lite"/>
    </source>
</evidence>
<sequence>MAVSIPTTLIREIQSRLRAGAGVPSYDPADPALRRLPAAEEAISGLDTSGPPRPHCISFNTTVGYRRLLQSLGLDGSEVVLTNTKSKDSIKDQGMEGDLALSDYLNIELRCHFEGVENQGSNSNNERPQSAYALNLSGIDLDNYFSDAKKETASDVHIGANEMSFSEKEADLENVDLFENLRSFEKSVYPVETKQSEFVDSFAAWDVEFPSASAHVSAADPSSRDFFQEYFPQKFTGPTAGEQLSIESGSNLEGNTSEVSKSSSQLHYASDAWPLDDLWHSTGSVAASNAAEQFRSSDILDEGDLKPPMAQDPAQDDLWPTSSSSISDPAKLQTNDDPYDDWQDFTGSRNAADSSSSQWPQAGSEVTFSKEDKSGVSLVSTTDKLEDMDFGSFFQSDVIPGLGKFGEDSSQLSAIQSQALVSGRTNGWEETKMVASSPMVPPGDTKAIVEALLSQMPDLSFMLEDGLSIPGKPRPSDPAP</sequence>
<keyword evidence="4" id="KW-1185">Reference proteome</keyword>
<proteinExistence type="predicted"/>
<protein>
    <submittedName>
        <fullName evidence="3">Uncharacterized protein</fullName>
    </submittedName>
</protein>
<evidence type="ECO:0000313" key="4">
    <source>
        <dbReference type="Proteomes" id="UP000663760"/>
    </source>
</evidence>
<feature type="region of interest" description="Disordered" evidence="1">
    <location>
        <begin position="300"/>
        <end position="368"/>
    </location>
</feature>
<dbReference type="OrthoDB" id="1904894at2759"/>
<evidence type="ECO:0000313" key="2">
    <source>
        <dbReference type="EMBL" id="CAA2622667.1"/>
    </source>
</evidence>
<dbReference type="EMBL" id="LR743593">
    <property type="protein sequence ID" value="CAA2622667.1"/>
    <property type="molecule type" value="Genomic_DNA"/>
</dbReference>
<dbReference type="PANTHER" id="PTHR36308:SF1">
    <property type="entry name" value="DENTIN SIALOPHOSPHOPROTEIN-RELATED"/>
    <property type="match status" value="1"/>
</dbReference>
<organism evidence="3 4">
    <name type="scientific">Spirodela intermedia</name>
    <name type="common">Intermediate duckweed</name>
    <dbReference type="NCBI Taxonomy" id="51605"/>
    <lineage>
        <taxon>Eukaryota</taxon>
        <taxon>Viridiplantae</taxon>
        <taxon>Streptophyta</taxon>
        <taxon>Embryophyta</taxon>
        <taxon>Tracheophyta</taxon>
        <taxon>Spermatophyta</taxon>
        <taxon>Magnoliopsida</taxon>
        <taxon>Liliopsida</taxon>
        <taxon>Araceae</taxon>
        <taxon>Lemnoideae</taxon>
        <taxon>Spirodela</taxon>
    </lineage>
</organism>